<dbReference type="InterPro" id="IPR051785">
    <property type="entry name" value="MMCE/EMCE_epimerase"/>
</dbReference>
<name>A0A2W7CSX2_9HYPH</name>
<dbReference type="OrthoDB" id="9798201at2"/>
<dbReference type="Pfam" id="PF00903">
    <property type="entry name" value="Glyoxalase"/>
    <property type="match status" value="1"/>
</dbReference>
<evidence type="ECO:0000313" key="4">
    <source>
        <dbReference type="Proteomes" id="UP000248616"/>
    </source>
</evidence>
<dbReference type="AlphaFoldDB" id="A0A2W7CSX2"/>
<dbReference type="SUPFAM" id="SSF54593">
    <property type="entry name" value="Glyoxalase/Bleomycin resistance protein/Dihydroxybiphenyl dioxygenase"/>
    <property type="match status" value="1"/>
</dbReference>
<dbReference type="GO" id="GO:0046491">
    <property type="term" value="P:L-methylmalonyl-CoA metabolic process"/>
    <property type="evidence" value="ECO:0007669"/>
    <property type="project" value="TreeGrafter"/>
</dbReference>
<dbReference type="InterPro" id="IPR004360">
    <property type="entry name" value="Glyas_Fos-R_dOase_dom"/>
</dbReference>
<dbReference type="PROSITE" id="PS51819">
    <property type="entry name" value="VOC"/>
    <property type="match status" value="1"/>
</dbReference>
<dbReference type="RefSeq" id="WP_111543503.1">
    <property type="nucleotide sequence ID" value="NZ_MZXV01000013.1"/>
</dbReference>
<reference evidence="4" key="1">
    <citation type="submission" date="2017-03" db="EMBL/GenBank/DDBJ databases">
        <authorList>
            <person name="Safronova V.I."/>
            <person name="Sazanova A.L."/>
            <person name="Chirak E.R."/>
        </authorList>
    </citation>
    <scope>NUCLEOTIDE SEQUENCE [LARGE SCALE GENOMIC DNA]</scope>
    <source>
        <strain evidence="4">Ach-343</strain>
    </source>
</reference>
<dbReference type="InterPro" id="IPR037523">
    <property type="entry name" value="VOC_core"/>
</dbReference>
<dbReference type="Gene3D" id="3.10.180.10">
    <property type="entry name" value="2,3-Dihydroxybiphenyl 1,2-Dioxygenase, domain 1"/>
    <property type="match status" value="1"/>
</dbReference>
<comment type="caution">
    <text evidence="3">The sequence shown here is derived from an EMBL/GenBank/DDBJ whole genome shotgun (WGS) entry which is preliminary data.</text>
</comment>
<evidence type="ECO:0000256" key="1">
    <source>
        <dbReference type="ARBA" id="ARBA00022723"/>
    </source>
</evidence>
<proteinExistence type="predicted"/>
<dbReference type="EMBL" id="MZXV01000013">
    <property type="protein sequence ID" value="PZV39763.1"/>
    <property type="molecule type" value="Genomic_DNA"/>
</dbReference>
<evidence type="ECO:0000313" key="3">
    <source>
        <dbReference type="EMBL" id="PZV39763.1"/>
    </source>
</evidence>
<protein>
    <submittedName>
        <fullName evidence="3">Glyoxalase</fullName>
    </submittedName>
</protein>
<dbReference type="PANTHER" id="PTHR43048:SF5">
    <property type="entry name" value="BLR5325 PROTEIN"/>
    <property type="match status" value="1"/>
</dbReference>
<feature type="domain" description="VOC" evidence="2">
    <location>
        <begin position="1"/>
        <end position="120"/>
    </location>
</feature>
<keyword evidence="4" id="KW-1185">Reference proteome</keyword>
<dbReference type="PANTHER" id="PTHR43048">
    <property type="entry name" value="METHYLMALONYL-COA EPIMERASE"/>
    <property type="match status" value="1"/>
</dbReference>
<dbReference type="GO" id="GO:0004493">
    <property type="term" value="F:methylmalonyl-CoA epimerase activity"/>
    <property type="evidence" value="ECO:0007669"/>
    <property type="project" value="TreeGrafter"/>
</dbReference>
<keyword evidence="1" id="KW-0479">Metal-binding</keyword>
<dbReference type="GO" id="GO:0046872">
    <property type="term" value="F:metal ion binding"/>
    <property type="evidence" value="ECO:0007669"/>
    <property type="project" value="UniProtKB-KW"/>
</dbReference>
<sequence>MASFRYLVSDVDLSIAFYTKHLGFALQQQFGPAMAILTRGDLTLWLAGPMASAARPMPDGRTPEPGGWNRIVLEVRDLPALAAAMREGGVSFRNEIVEGPGGRQILCEDPSGNVVELFEPRA</sequence>
<gene>
    <name evidence="3" type="ORF">B5V02_07515</name>
</gene>
<dbReference type="CDD" id="cd06587">
    <property type="entry name" value="VOC"/>
    <property type="match status" value="1"/>
</dbReference>
<dbReference type="InterPro" id="IPR029068">
    <property type="entry name" value="Glyas_Bleomycin-R_OHBP_Dase"/>
</dbReference>
<evidence type="ECO:0000259" key="2">
    <source>
        <dbReference type="PROSITE" id="PS51819"/>
    </source>
</evidence>
<dbReference type="Proteomes" id="UP000248616">
    <property type="component" value="Unassembled WGS sequence"/>
</dbReference>
<accession>A0A2W7CSX2</accession>
<organism evidence="3 4">
    <name type="scientific">Mesorhizobium kowhaii</name>
    <dbReference type="NCBI Taxonomy" id="1300272"/>
    <lineage>
        <taxon>Bacteria</taxon>
        <taxon>Pseudomonadati</taxon>
        <taxon>Pseudomonadota</taxon>
        <taxon>Alphaproteobacteria</taxon>
        <taxon>Hyphomicrobiales</taxon>
        <taxon>Phyllobacteriaceae</taxon>
        <taxon>Mesorhizobium</taxon>
    </lineage>
</organism>